<evidence type="ECO:0000256" key="1">
    <source>
        <dbReference type="SAM" id="MobiDB-lite"/>
    </source>
</evidence>
<evidence type="ECO:0000259" key="3">
    <source>
        <dbReference type="Pfam" id="PF02698"/>
    </source>
</evidence>
<comment type="caution">
    <text evidence="4">The sequence shown here is derived from an EMBL/GenBank/DDBJ whole genome shotgun (WGS) entry which is preliminary data.</text>
</comment>
<accession>A0ABT0AG39</accession>
<gene>
    <name evidence="4" type="ORF">MTR65_15825</name>
</gene>
<reference evidence="4" key="1">
    <citation type="submission" date="2022-03" db="EMBL/GenBank/DDBJ databases">
        <title>Identification of a novel bacterium isolated from mangrove sediments.</title>
        <authorList>
            <person name="Pan X."/>
        </authorList>
    </citation>
    <scope>NUCLEOTIDE SEQUENCE</scope>
    <source>
        <strain evidence="4">B2637</strain>
    </source>
</reference>
<organism evidence="4 5">
    <name type="scientific">Novosphingobium mangrovi</name>
    <name type="common">ex Hu et al. 2023</name>
    <dbReference type="NCBI Taxonomy" id="2930094"/>
    <lineage>
        <taxon>Bacteria</taxon>
        <taxon>Pseudomonadati</taxon>
        <taxon>Pseudomonadota</taxon>
        <taxon>Alphaproteobacteria</taxon>
        <taxon>Sphingomonadales</taxon>
        <taxon>Sphingomonadaceae</taxon>
        <taxon>Novosphingobium</taxon>
    </lineage>
</organism>
<dbReference type="InterPro" id="IPR003848">
    <property type="entry name" value="DUF218"/>
</dbReference>
<sequence length="399" mass="42749">MARTAHLALALAGVAALAGALPFATVPAHAGAVRTGVVRDRVSERLSQRLFPLLGDARNVRSAQAEPALAQILAARAARRDSCARDLVCLAYSQIWSEAEIATSAQVLAARLDAKAPGVFDDGVAAQVRRELAGLNTIIRTYALGARPVYTEIDGAGAIDAREREARLQGASGLSRVVREGSVQDFDPSLEFAIALLDTSDRTDAIGYEPIAEGLNAPAMARAKGFDWSATTYPAMILTGIGPEVEGQPLSPLGKYHLRVAATRFAHGDIGFIVLSGGRAHPRETRFAEAEEMRRALIERYAIAPEAIVIEPYARHTTTNLRNAARRLAMLGAPLDRPMLIVSNAGQSAYIQSAAFTQRNTDELGYQPGTVGQRLSPTALEFTPSRRSLRVDPRDPLDP</sequence>
<evidence type="ECO:0000313" key="5">
    <source>
        <dbReference type="Proteomes" id="UP001162802"/>
    </source>
</evidence>
<feature type="chain" id="PRO_5045641140" evidence="2">
    <location>
        <begin position="31"/>
        <end position="399"/>
    </location>
</feature>
<protein>
    <submittedName>
        <fullName evidence="4">YdcF family protein</fullName>
    </submittedName>
</protein>
<keyword evidence="5" id="KW-1185">Reference proteome</keyword>
<feature type="domain" description="DUF218" evidence="3">
    <location>
        <begin position="252"/>
        <end position="347"/>
    </location>
</feature>
<evidence type="ECO:0000256" key="2">
    <source>
        <dbReference type="SAM" id="SignalP"/>
    </source>
</evidence>
<dbReference type="EMBL" id="JALHAT010000034">
    <property type="protein sequence ID" value="MCJ1962163.1"/>
    <property type="molecule type" value="Genomic_DNA"/>
</dbReference>
<name>A0ABT0AG39_9SPHN</name>
<proteinExistence type="predicted"/>
<feature type="region of interest" description="Disordered" evidence="1">
    <location>
        <begin position="363"/>
        <end position="399"/>
    </location>
</feature>
<keyword evidence="2" id="KW-0732">Signal</keyword>
<feature type="compositionally biased region" description="Basic and acidic residues" evidence="1">
    <location>
        <begin position="389"/>
        <end position="399"/>
    </location>
</feature>
<dbReference type="CDD" id="cd06259">
    <property type="entry name" value="YdcF-like"/>
    <property type="match status" value="1"/>
</dbReference>
<dbReference type="RefSeq" id="WP_243801890.1">
    <property type="nucleotide sequence ID" value="NZ_JALHAT010000034.1"/>
</dbReference>
<evidence type="ECO:0000313" key="4">
    <source>
        <dbReference type="EMBL" id="MCJ1962163.1"/>
    </source>
</evidence>
<dbReference type="Pfam" id="PF02698">
    <property type="entry name" value="DUF218"/>
    <property type="match status" value="1"/>
</dbReference>
<feature type="signal peptide" evidence="2">
    <location>
        <begin position="1"/>
        <end position="30"/>
    </location>
</feature>
<dbReference type="Proteomes" id="UP001162802">
    <property type="component" value="Unassembled WGS sequence"/>
</dbReference>